<dbReference type="Pfam" id="PF09865">
    <property type="entry name" value="DUF2092"/>
    <property type="match status" value="1"/>
</dbReference>
<evidence type="ECO:0000256" key="2">
    <source>
        <dbReference type="SAM" id="SignalP"/>
    </source>
</evidence>
<dbReference type="Gene3D" id="2.50.20.10">
    <property type="entry name" value="Lipoprotein localisation LolA/LolB/LppX"/>
    <property type="match status" value="1"/>
</dbReference>
<protein>
    <recommendedName>
        <fullName evidence="5">Periplasmic protein</fullName>
    </recommendedName>
</protein>
<dbReference type="InterPro" id="IPR019207">
    <property type="entry name" value="DUF2092"/>
</dbReference>
<dbReference type="InterPro" id="IPR029046">
    <property type="entry name" value="LolA/LolB/LppX"/>
</dbReference>
<accession>E1JSQ2</accession>
<comment type="caution">
    <text evidence="3">The sequence shown here is derived from an EMBL/GenBank/DDBJ whole genome shotgun (WGS) entry which is preliminary data.</text>
</comment>
<evidence type="ECO:0000313" key="4">
    <source>
        <dbReference type="Proteomes" id="UP000006250"/>
    </source>
</evidence>
<dbReference type="AlphaFoldDB" id="E1JSQ2"/>
<dbReference type="Proteomes" id="UP000006250">
    <property type="component" value="Unassembled WGS sequence"/>
</dbReference>
<feature type="signal peptide" evidence="2">
    <location>
        <begin position="1"/>
        <end position="24"/>
    </location>
</feature>
<dbReference type="eggNOG" id="COG3900">
    <property type="taxonomic scope" value="Bacteria"/>
</dbReference>
<dbReference type="OrthoDB" id="116979at2"/>
<keyword evidence="4" id="KW-1185">Reference proteome</keyword>
<name>E1JSQ2_SOLFR</name>
<organism evidence="3 4">
    <name type="scientific">Solidesulfovibrio fructosivorans JJ]</name>
    <dbReference type="NCBI Taxonomy" id="596151"/>
    <lineage>
        <taxon>Bacteria</taxon>
        <taxon>Pseudomonadati</taxon>
        <taxon>Thermodesulfobacteriota</taxon>
        <taxon>Desulfovibrionia</taxon>
        <taxon>Desulfovibrionales</taxon>
        <taxon>Desulfovibrionaceae</taxon>
        <taxon>Solidesulfovibrio</taxon>
    </lineage>
</organism>
<evidence type="ECO:0000313" key="3">
    <source>
        <dbReference type="EMBL" id="EFL52535.1"/>
    </source>
</evidence>
<evidence type="ECO:0000256" key="1">
    <source>
        <dbReference type="ARBA" id="ARBA00022729"/>
    </source>
</evidence>
<dbReference type="EMBL" id="AECZ01000003">
    <property type="protein sequence ID" value="EFL52535.1"/>
    <property type="molecule type" value="Genomic_DNA"/>
</dbReference>
<feature type="chain" id="PRO_5003148119" description="Periplasmic protein" evidence="2">
    <location>
        <begin position="25"/>
        <end position="255"/>
    </location>
</feature>
<gene>
    <name evidence="3" type="ORF">DesfrDRAFT_0641</name>
</gene>
<evidence type="ECO:0008006" key="5">
    <source>
        <dbReference type="Google" id="ProtNLM"/>
    </source>
</evidence>
<sequence length="255" mass="27395" precursor="true">MRKHALLVATALLCLAFLSGPAGAATTIDPKADALLRAVAAHMQSLSAFSVTEKSLVDRVFPNGQKVAFFHKTAIKVARPDKLRAEAVGDDISGVWNQNGTAFQVYDATSKAYVAFDVPPRLAAALDMAMARLRLVGPMIDLLADDPYKSMMDGVLEAVYVGESEVGGKPCHHLALRQLTRDFELWVDAGKTPWPLRLAVTDKTLHGNPRTLVEYADWKAVSHFPAKTFAFTPPSDAVRVKLAAPAPAPAAGPKP</sequence>
<keyword evidence="1 2" id="KW-0732">Signal</keyword>
<dbReference type="SUPFAM" id="SSF89392">
    <property type="entry name" value="Prokaryotic lipoproteins and lipoprotein localization factors"/>
    <property type="match status" value="1"/>
</dbReference>
<proteinExistence type="predicted"/>
<dbReference type="STRING" id="596151.DesfrDRAFT_0641"/>
<dbReference type="RefSeq" id="WP_005991041.1">
    <property type="nucleotide sequence ID" value="NZ_AECZ01000003.1"/>
</dbReference>
<reference evidence="3 4" key="1">
    <citation type="submission" date="2010-08" db="EMBL/GenBank/DDBJ databases">
        <title>The draft genome of Desulfovibrio fructosovorans JJ.</title>
        <authorList>
            <consortium name="US DOE Joint Genome Institute (JGI-PGF)"/>
            <person name="Lucas S."/>
            <person name="Copeland A."/>
            <person name="Lapidus A."/>
            <person name="Cheng J.-F."/>
            <person name="Bruce D."/>
            <person name="Goodwin L."/>
            <person name="Pitluck S."/>
            <person name="Land M.L."/>
            <person name="Hauser L."/>
            <person name="Chang Y.-J."/>
            <person name="Jeffries C."/>
            <person name="Wall J.D."/>
            <person name="Stahl D.A."/>
            <person name="Arkin A.P."/>
            <person name="Dehal P."/>
            <person name="Stolyar S.M."/>
            <person name="Hazen T.C."/>
            <person name="Woyke T.J."/>
        </authorList>
    </citation>
    <scope>NUCLEOTIDE SEQUENCE [LARGE SCALE GENOMIC DNA]</scope>
    <source>
        <strain evidence="3 4">JJ</strain>
    </source>
</reference>